<dbReference type="AlphaFoldDB" id="A0AB34ITG7"/>
<feature type="transmembrane region" description="Helical" evidence="2">
    <location>
        <begin position="248"/>
        <end position="265"/>
    </location>
</feature>
<name>A0AB34ITG7_PRYPA</name>
<gene>
    <name evidence="3" type="ORF">AB1Y20_008040</name>
</gene>
<evidence type="ECO:0000256" key="1">
    <source>
        <dbReference type="SAM" id="MobiDB-lite"/>
    </source>
</evidence>
<feature type="transmembrane region" description="Helical" evidence="2">
    <location>
        <begin position="135"/>
        <end position="158"/>
    </location>
</feature>
<feature type="region of interest" description="Disordered" evidence="1">
    <location>
        <begin position="887"/>
        <end position="921"/>
    </location>
</feature>
<sequence length="935" mass="104768">MALSEGREGGALGDESARMTAEVKLASSYGEVKGLLPRFSNPLLERAYCADRWRDIHGKSLPRLSRQRLSFVLLLVAICWVATLAIAGAFGGTSIVDSDHFGGFIAYHVSLLVVFEALLAALALAQYFRPSPPAWWLDCAWIFFCLLASFYITTWRWVDFRATFVGLPEPEPDALSPRDAGEPAVLLMLAILLGLVMWWPLSTSLGASLVLCHTVPGWYLLQRLVFVVKCPAGLYGLRRCGNDAEGQVGLFTLQLYLLFVLFFVFRRREDATARRLLLCSLQLSRQQSEAISKEEKQRALITQLEDELAHSRESYSMLSSMFEQVRRPNMEAYDEEQQKEPAISPPQSAQIPREIEGEPAAVLALALHGRKMDVDLANRISTRIRDRDYTLFRFYEDITQAFPELTLYTVLSVESKSGGTDVSSGVSAADEYRRTIGAMFACYWLMRIGVDGEQGFSFGVDEHWAPRPPVPPTVTAEGPMAKRQAFYQKQEWGKLQQLLVDAGMLTLSQDGGVTINVDRTTALLALTAFHDVMKVEALLPRVETRHHDFCGFSAGDIINDHDVALGYVLEHFSESLPSFCALPLEQQKSVRFTQSKMSFNHGWLVQAEAPPLALFGKFKQVIMKERVSDQDVAFYFVHWLTDLAGAEPTPLEGSEKFVLKFPMPVLAAFIKSFSIINELAHKTETQVMEDYLIDYWRELSSLGPVPEGQEAIAIMRLVAQTLDKQRPIQTAVMRMRRDDREVLSDEMARTGCADQEYVTSQPKVRGGPAFLVYYSPAFIRKLTPTDTLPALALLAEIYRRARKLWPLEEGGSGTVTVRIDQIKELSLQEIQSVYSAGDSWLLSRRNDKEAVVERHPLDYMGELLKQGYATVVLKFWNTEHTERFKRMSSGKQSPISGAQTAQTLSGAVTPKESYSGGLPSATSNLNTWATKNRPI</sequence>
<feature type="transmembrane region" description="Helical" evidence="2">
    <location>
        <begin position="184"/>
        <end position="201"/>
    </location>
</feature>
<keyword evidence="2" id="KW-1133">Transmembrane helix</keyword>
<feature type="compositionally biased region" description="Polar residues" evidence="1">
    <location>
        <begin position="889"/>
        <end position="906"/>
    </location>
</feature>
<evidence type="ECO:0000256" key="2">
    <source>
        <dbReference type="SAM" id="Phobius"/>
    </source>
</evidence>
<protein>
    <submittedName>
        <fullName evidence="3">Uncharacterized protein</fullName>
    </submittedName>
</protein>
<accession>A0AB34ITG7</accession>
<keyword evidence="2" id="KW-0472">Membrane</keyword>
<dbReference type="Proteomes" id="UP001515480">
    <property type="component" value="Unassembled WGS sequence"/>
</dbReference>
<proteinExistence type="predicted"/>
<evidence type="ECO:0000313" key="4">
    <source>
        <dbReference type="Proteomes" id="UP001515480"/>
    </source>
</evidence>
<feature type="transmembrane region" description="Helical" evidence="2">
    <location>
        <begin position="104"/>
        <end position="128"/>
    </location>
</feature>
<keyword evidence="2" id="KW-0812">Transmembrane</keyword>
<feature type="transmembrane region" description="Helical" evidence="2">
    <location>
        <begin position="69"/>
        <end position="92"/>
    </location>
</feature>
<reference evidence="3 4" key="1">
    <citation type="journal article" date="2024" name="Science">
        <title>Giant polyketide synthase enzymes in the biosynthesis of giant marine polyether toxins.</title>
        <authorList>
            <person name="Fallon T.R."/>
            <person name="Shende V.V."/>
            <person name="Wierzbicki I.H."/>
            <person name="Pendleton A.L."/>
            <person name="Watervoot N.F."/>
            <person name="Auber R.P."/>
            <person name="Gonzalez D.J."/>
            <person name="Wisecaver J.H."/>
            <person name="Moore B.S."/>
        </authorList>
    </citation>
    <scope>NUCLEOTIDE SEQUENCE [LARGE SCALE GENOMIC DNA]</scope>
    <source>
        <strain evidence="3 4">12B1</strain>
    </source>
</reference>
<dbReference type="EMBL" id="JBGBPQ010000018">
    <property type="protein sequence ID" value="KAL1507190.1"/>
    <property type="molecule type" value="Genomic_DNA"/>
</dbReference>
<comment type="caution">
    <text evidence="3">The sequence shown here is derived from an EMBL/GenBank/DDBJ whole genome shotgun (WGS) entry which is preliminary data.</text>
</comment>
<evidence type="ECO:0000313" key="3">
    <source>
        <dbReference type="EMBL" id="KAL1507190.1"/>
    </source>
</evidence>
<keyword evidence="4" id="KW-1185">Reference proteome</keyword>
<organism evidence="3 4">
    <name type="scientific">Prymnesium parvum</name>
    <name type="common">Toxic golden alga</name>
    <dbReference type="NCBI Taxonomy" id="97485"/>
    <lineage>
        <taxon>Eukaryota</taxon>
        <taxon>Haptista</taxon>
        <taxon>Haptophyta</taxon>
        <taxon>Prymnesiophyceae</taxon>
        <taxon>Prymnesiales</taxon>
        <taxon>Prymnesiaceae</taxon>
        <taxon>Prymnesium</taxon>
    </lineage>
</organism>